<accession>A0A1I6GYM9</accession>
<dbReference type="AlphaFoldDB" id="A0A1I6GYM9"/>
<evidence type="ECO:0000313" key="2">
    <source>
        <dbReference type="Proteomes" id="UP000243250"/>
    </source>
</evidence>
<dbReference type="OrthoDB" id="328061at2157"/>
<keyword evidence="2" id="KW-1185">Reference proteome</keyword>
<name>A0A1I6GYM9_9EURY</name>
<reference evidence="2" key="1">
    <citation type="submission" date="2016-10" db="EMBL/GenBank/DDBJ databases">
        <authorList>
            <person name="Varghese N."/>
            <person name="Submissions S."/>
        </authorList>
    </citation>
    <scope>NUCLEOTIDE SEQUENCE [LARGE SCALE GENOMIC DNA]</scope>
    <source>
        <strain evidence="2">CGMCC 1.8711</strain>
    </source>
</reference>
<organism evidence="1 2">
    <name type="scientific">Halogeometricum limi</name>
    <dbReference type="NCBI Taxonomy" id="555875"/>
    <lineage>
        <taxon>Archaea</taxon>
        <taxon>Methanobacteriati</taxon>
        <taxon>Methanobacteriota</taxon>
        <taxon>Stenosarchaea group</taxon>
        <taxon>Halobacteria</taxon>
        <taxon>Halobacteriales</taxon>
        <taxon>Haloferacaceae</taxon>
        <taxon>Halogeometricum</taxon>
    </lineage>
</organism>
<gene>
    <name evidence="1" type="ORF">SAMN04488124_1701</name>
</gene>
<dbReference type="EMBL" id="FOYS01000002">
    <property type="protein sequence ID" value="SFR47209.1"/>
    <property type="molecule type" value="Genomic_DNA"/>
</dbReference>
<dbReference type="Proteomes" id="UP000243250">
    <property type="component" value="Unassembled WGS sequence"/>
</dbReference>
<dbReference type="STRING" id="555875.SAMN04488124_1701"/>
<dbReference type="RefSeq" id="WP_089879188.1">
    <property type="nucleotide sequence ID" value="NZ_FOYS01000002.1"/>
</dbReference>
<dbReference type="Pfam" id="PF24019">
    <property type="entry name" value="DUF7332"/>
    <property type="match status" value="1"/>
</dbReference>
<proteinExistence type="predicted"/>
<dbReference type="InterPro" id="IPR055756">
    <property type="entry name" value="DUF7332"/>
</dbReference>
<protein>
    <submittedName>
        <fullName evidence="1">Uncharacterized protein</fullName>
    </submittedName>
</protein>
<evidence type="ECO:0000313" key="1">
    <source>
        <dbReference type="EMBL" id="SFR47209.1"/>
    </source>
</evidence>
<sequence length="153" mass="16035">MRQPSRVVSVALVVLLLVASVAPVTAQSNETDGEAGDGRCFPPGGHELGIGTEGPGIRVTIHTSLFTNLSGPGALGIEASGSALDTTILELRTGVVFDGTGPVLDFLANPFSRFAVLFDYGFELPMFDGMVEESRYESDESPVTGVESRSCRA</sequence>